<sequence>MIFGISNAEKRLSTKLSKKKLFLGRHKWVRRNVLEERRKSEETVTTFFELEFEKISDNTSVAKRSYSSSYVFSVIVFNFIVTF</sequence>
<evidence type="ECO:0000313" key="1">
    <source>
        <dbReference type="EMBL" id="ULT98165.1"/>
    </source>
</evidence>
<proteinExistence type="predicted"/>
<dbReference type="Proteomes" id="UP000827892">
    <property type="component" value="Chromosome IV"/>
</dbReference>
<dbReference type="EMBL" id="CP090894">
    <property type="protein sequence ID" value="ULT98165.1"/>
    <property type="molecule type" value="Genomic_DNA"/>
</dbReference>
<organism evidence="1 2">
    <name type="scientific">Caenorhabditis briggsae</name>
    <dbReference type="NCBI Taxonomy" id="6238"/>
    <lineage>
        <taxon>Eukaryota</taxon>
        <taxon>Metazoa</taxon>
        <taxon>Ecdysozoa</taxon>
        <taxon>Nematoda</taxon>
        <taxon>Chromadorea</taxon>
        <taxon>Rhabditida</taxon>
        <taxon>Rhabditina</taxon>
        <taxon>Rhabditomorpha</taxon>
        <taxon>Rhabditoidea</taxon>
        <taxon>Rhabditidae</taxon>
        <taxon>Peloderinae</taxon>
        <taxon>Caenorhabditis</taxon>
    </lineage>
</organism>
<name>A0AAE9IKI0_CAEBR</name>
<evidence type="ECO:0000313" key="2">
    <source>
        <dbReference type="Proteomes" id="UP000827892"/>
    </source>
</evidence>
<protein>
    <submittedName>
        <fullName evidence="1">Uncharacterized protein</fullName>
    </submittedName>
</protein>
<dbReference type="AlphaFoldDB" id="A0AAE9IKI0"/>
<accession>A0AAE9IKI0</accession>
<gene>
    <name evidence="1" type="ORF">L3Y34_005761</name>
</gene>
<reference evidence="1 2" key="1">
    <citation type="submission" date="2022-05" db="EMBL/GenBank/DDBJ databases">
        <title>Chromosome-level reference genomes for two strains of Caenorhabditis briggsae: an improved platform for comparative genomics.</title>
        <authorList>
            <person name="Stevens L."/>
            <person name="Andersen E.C."/>
        </authorList>
    </citation>
    <scope>NUCLEOTIDE SEQUENCE [LARGE SCALE GENOMIC DNA]</scope>
    <source>
        <strain evidence="1">QX1410_ONT</strain>
        <tissue evidence="1">Whole-organism</tissue>
    </source>
</reference>